<dbReference type="AlphaFoldDB" id="A0AAQ3VT55"/>
<evidence type="ECO:0000313" key="4">
    <source>
        <dbReference type="Proteomes" id="UP000195141"/>
    </source>
</evidence>
<protein>
    <recommendedName>
        <fullName evidence="2">DUF5648 domain-containing protein</fullName>
    </recommendedName>
</protein>
<dbReference type="EMBL" id="CP147247">
    <property type="protein sequence ID" value="WYJ88880.1"/>
    <property type="molecule type" value="Genomic_DNA"/>
</dbReference>
<accession>A0AAQ3VT55</accession>
<evidence type="ECO:0000259" key="2">
    <source>
        <dbReference type="Pfam" id="PF18885"/>
    </source>
</evidence>
<evidence type="ECO:0000256" key="1">
    <source>
        <dbReference type="SAM" id="SignalP"/>
    </source>
</evidence>
<reference evidence="3" key="1">
    <citation type="submission" date="2017-05" db="EMBL/GenBank/DDBJ databases">
        <authorList>
            <consortium name="The Broad Institute Genomics Platform"/>
            <consortium name="The Broad Institute Genomic Center for Infectious Diseases"/>
            <person name="Earl A."/>
            <person name="Manson A."/>
            <person name="Schwartman J."/>
            <person name="Gilmore M."/>
            <person name="Abouelleil A."/>
            <person name="Cao P."/>
            <person name="Chapman S."/>
            <person name="Cusick C."/>
            <person name="Shea T."/>
            <person name="Young S."/>
            <person name="Neafsey D."/>
            <person name="Nusbaum C."/>
            <person name="Birren B."/>
        </authorList>
    </citation>
    <scope>NUCLEOTIDE SEQUENCE</scope>
    <source>
        <strain evidence="3">9E7_DIV0242</strain>
    </source>
</reference>
<feature type="domain" description="DUF5648" evidence="2">
    <location>
        <begin position="30"/>
        <end position="124"/>
    </location>
</feature>
<feature type="chain" id="PRO_5043039015" description="DUF5648 domain-containing protein" evidence="1">
    <location>
        <begin position="28"/>
        <end position="171"/>
    </location>
</feature>
<name>A0AAQ3VT55_9ENTE</name>
<dbReference type="Pfam" id="PF18885">
    <property type="entry name" value="DUF5648"/>
    <property type="match status" value="1"/>
</dbReference>
<dbReference type="RefSeq" id="WP_339101903.1">
    <property type="nucleotide sequence ID" value="NZ_CP147247.1"/>
</dbReference>
<reference evidence="3" key="2">
    <citation type="submission" date="2024-03" db="EMBL/GenBank/DDBJ databases">
        <title>The Genome Sequence of Enterococcus sp. DIV0242b.</title>
        <authorList>
            <consortium name="The Broad Institute Genomics Platform"/>
            <consortium name="The Broad Institute Microbial Omics Core"/>
            <consortium name="The Broad Institute Genomic Center for Infectious Diseases"/>
            <person name="Earl A."/>
            <person name="Manson A."/>
            <person name="Gilmore M."/>
            <person name="Schwartman J."/>
            <person name="Shea T."/>
            <person name="Abouelleil A."/>
            <person name="Cao P."/>
            <person name="Chapman S."/>
            <person name="Cusick C."/>
            <person name="Young S."/>
            <person name="Neafsey D."/>
            <person name="Nusbaum C."/>
            <person name="Birren B."/>
        </authorList>
    </citation>
    <scope>NUCLEOTIDE SEQUENCE</scope>
    <source>
        <strain evidence="3">9E7_DIV0242</strain>
    </source>
</reference>
<keyword evidence="4" id="KW-1185">Reference proteome</keyword>
<keyword evidence="1" id="KW-0732">Signal</keyword>
<feature type="signal peptide" evidence="1">
    <location>
        <begin position="1"/>
        <end position="27"/>
    </location>
</feature>
<gene>
    <name evidence="3" type="ORF">A5888_000599</name>
</gene>
<proteinExistence type="predicted"/>
<organism evidence="3 4">
    <name type="scientific">Candidatus Enterococcus clewellii</name>
    <dbReference type="NCBI Taxonomy" id="1834193"/>
    <lineage>
        <taxon>Bacteria</taxon>
        <taxon>Bacillati</taxon>
        <taxon>Bacillota</taxon>
        <taxon>Bacilli</taxon>
        <taxon>Lactobacillales</taxon>
        <taxon>Enterococcaceae</taxon>
        <taxon>Enterococcus</taxon>
    </lineage>
</organism>
<dbReference type="Proteomes" id="UP000195141">
    <property type="component" value="Chromosome"/>
</dbReference>
<evidence type="ECO:0000313" key="3">
    <source>
        <dbReference type="EMBL" id="WYJ88880.1"/>
    </source>
</evidence>
<sequence>MKKVKVLLMGFLMVIAFSVFFSSKAEADINGGGPVYRLYNPKNGDHLYTQFESERDHLVRNEWRNETYGKTNFYFLSAQMYTSRKQAWRLYNPKMDRHMLTTDSSERAHLVKNGWNSESTAMFMVYTFGEPIYRMYNPNNPAWVYVRSAEANNLVRAGWQRQRIEFYVEPM</sequence>
<dbReference type="InterPro" id="IPR043708">
    <property type="entry name" value="DUF5648"/>
</dbReference>